<evidence type="ECO:0000313" key="2">
    <source>
        <dbReference type="Proteomes" id="UP000324222"/>
    </source>
</evidence>
<protein>
    <submittedName>
        <fullName evidence="1">Gamma-tubulin complex component 5</fullName>
    </submittedName>
</protein>
<reference evidence="1 2" key="1">
    <citation type="submission" date="2019-05" db="EMBL/GenBank/DDBJ databases">
        <title>Another draft genome of Portunus trituberculatus and its Hox gene families provides insights of decapod evolution.</title>
        <authorList>
            <person name="Jeong J.-H."/>
            <person name="Song I."/>
            <person name="Kim S."/>
            <person name="Choi T."/>
            <person name="Kim D."/>
            <person name="Ryu S."/>
            <person name="Kim W."/>
        </authorList>
    </citation>
    <scope>NUCLEOTIDE SEQUENCE [LARGE SCALE GENOMIC DNA]</scope>
    <source>
        <tissue evidence="1">Muscle</tissue>
    </source>
</reference>
<keyword evidence="2" id="KW-1185">Reference proteome</keyword>
<comment type="caution">
    <text evidence="1">The sequence shown here is derived from an EMBL/GenBank/DDBJ whole genome shotgun (WGS) entry which is preliminary data.</text>
</comment>
<dbReference type="CDD" id="cd22572">
    <property type="entry name" value="GCP5_NTD"/>
    <property type="match status" value="1"/>
</dbReference>
<dbReference type="InterPro" id="IPR059169">
    <property type="entry name" value="GCP5_N_ext"/>
</dbReference>
<proteinExistence type="predicted"/>
<evidence type="ECO:0000313" key="1">
    <source>
        <dbReference type="EMBL" id="MPC28560.1"/>
    </source>
</evidence>
<dbReference type="EMBL" id="VSRR010001933">
    <property type="protein sequence ID" value="MPC28560.1"/>
    <property type="molecule type" value="Genomic_DNA"/>
</dbReference>
<dbReference type="OrthoDB" id="6344705at2759"/>
<name>A0A5B7E3L7_PORTR</name>
<accession>A0A5B7E3L7</accession>
<sequence length="94" mass="10827">MSNSGKFDDLTKQLITHLLGFKEDEENFIRSEQFVLSNLLYHHCLAVNSHAVRRSIDGLALKFTIHGQHQRASRLKDLTQKFVASPIFKDHHEA</sequence>
<organism evidence="1 2">
    <name type="scientific">Portunus trituberculatus</name>
    <name type="common">Swimming crab</name>
    <name type="synonym">Neptunus trituberculatus</name>
    <dbReference type="NCBI Taxonomy" id="210409"/>
    <lineage>
        <taxon>Eukaryota</taxon>
        <taxon>Metazoa</taxon>
        <taxon>Ecdysozoa</taxon>
        <taxon>Arthropoda</taxon>
        <taxon>Crustacea</taxon>
        <taxon>Multicrustacea</taxon>
        <taxon>Malacostraca</taxon>
        <taxon>Eumalacostraca</taxon>
        <taxon>Eucarida</taxon>
        <taxon>Decapoda</taxon>
        <taxon>Pleocyemata</taxon>
        <taxon>Brachyura</taxon>
        <taxon>Eubrachyura</taxon>
        <taxon>Portunoidea</taxon>
        <taxon>Portunidae</taxon>
        <taxon>Portuninae</taxon>
        <taxon>Portunus</taxon>
    </lineage>
</organism>
<gene>
    <name evidence="1" type="primary">Tubgcp5</name>
    <name evidence="1" type="ORF">E2C01_021769</name>
</gene>
<dbReference type="AlphaFoldDB" id="A0A5B7E3L7"/>
<dbReference type="Proteomes" id="UP000324222">
    <property type="component" value="Unassembled WGS sequence"/>
</dbReference>